<feature type="transmembrane region" description="Helical" evidence="1">
    <location>
        <begin position="145"/>
        <end position="162"/>
    </location>
</feature>
<proteinExistence type="predicted"/>
<reference evidence="3 4" key="1">
    <citation type="journal article" date="2012" name="Science">
        <title>The Paleozoic origin of enzymatic lignin decomposition reconstructed from 31 fungal genomes.</title>
        <authorList>
            <person name="Floudas D."/>
            <person name="Binder M."/>
            <person name="Riley R."/>
            <person name="Barry K."/>
            <person name="Blanchette R.A."/>
            <person name="Henrissat B."/>
            <person name="Martinez A.T."/>
            <person name="Otillar R."/>
            <person name="Spatafora J.W."/>
            <person name="Yadav J.S."/>
            <person name="Aerts A."/>
            <person name="Benoit I."/>
            <person name="Boyd A."/>
            <person name="Carlson A."/>
            <person name="Copeland A."/>
            <person name="Coutinho P.M."/>
            <person name="de Vries R.P."/>
            <person name="Ferreira P."/>
            <person name="Findley K."/>
            <person name="Foster B."/>
            <person name="Gaskell J."/>
            <person name="Glotzer D."/>
            <person name="Gorecki P."/>
            <person name="Heitman J."/>
            <person name="Hesse C."/>
            <person name="Hori C."/>
            <person name="Igarashi K."/>
            <person name="Jurgens J.A."/>
            <person name="Kallen N."/>
            <person name="Kersten P."/>
            <person name="Kohler A."/>
            <person name="Kuees U."/>
            <person name="Kumar T.K.A."/>
            <person name="Kuo A."/>
            <person name="LaButti K."/>
            <person name="Larrondo L.F."/>
            <person name="Lindquist E."/>
            <person name="Ling A."/>
            <person name="Lombard V."/>
            <person name="Lucas S."/>
            <person name="Lundell T."/>
            <person name="Martin R."/>
            <person name="McLaughlin D.J."/>
            <person name="Morgenstern I."/>
            <person name="Morin E."/>
            <person name="Murat C."/>
            <person name="Nagy L.G."/>
            <person name="Nolan M."/>
            <person name="Ohm R.A."/>
            <person name="Patyshakuliyeva A."/>
            <person name="Rokas A."/>
            <person name="Ruiz-Duenas F.J."/>
            <person name="Sabat G."/>
            <person name="Salamov A."/>
            <person name="Samejima M."/>
            <person name="Schmutz J."/>
            <person name="Slot J.C."/>
            <person name="St John F."/>
            <person name="Stenlid J."/>
            <person name="Sun H."/>
            <person name="Sun S."/>
            <person name="Syed K."/>
            <person name="Tsang A."/>
            <person name="Wiebenga A."/>
            <person name="Young D."/>
            <person name="Pisabarro A."/>
            <person name="Eastwood D.C."/>
            <person name="Martin F."/>
            <person name="Cullen D."/>
            <person name="Grigoriev I.V."/>
            <person name="Hibbett D.S."/>
        </authorList>
    </citation>
    <scope>NUCLEOTIDE SEQUENCE [LARGE SCALE GENOMIC DNA]</scope>
    <source>
        <strain evidence="3 4">ATCC 11539</strain>
    </source>
</reference>
<dbReference type="GeneID" id="19309637"/>
<feature type="domain" description="DUF6533" evidence="2">
    <location>
        <begin position="40"/>
        <end position="78"/>
    </location>
</feature>
<dbReference type="InterPro" id="IPR045340">
    <property type="entry name" value="DUF6533"/>
</dbReference>
<accession>S7RH33</accession>
<name>S7RH33_GLOTA</name>
<protein>
    <recommendedName>
        <fullName evidence="2">DUF6533 domain-containing protein</fullName>
    </recommendedName>
</protein>
<keyword evidence="1" id="KW-0812">Transmembrane</keyword>
<evidence type="ECO:0000259" key="2">
    <source>
        <dbReference type="Pfam" id="PF20151"/>
    </source>
</evidence>
<dbReference type="OMA" id="HESAYRN"/>
<dbReference type="HOGENOM" id="CLU_990628_0_0_1"/>
<sequence>MVVEGAYVLETIQLRDFMARVRMRRSLEPHSIVAAANNVTVLLFYDHVLTFDSEVSFIWQSSARVGKTLFLLNRYFALASNISYIVMLHAGVSLSSWFTVAAHTRDSTEAIRTCLVRLMGGRAVTDPFYFDAITRDLGLASAWEALLAFDIFIFAMVVLKVLKEYHEDGMKGLAGDSLVKSILRDASSQTPPHEGAAYFVFMTAANLANIVTYHPSWVGFLASPAANVSVLAMSRLMLHLHEVAKSRQVFELSRGAASVGLEFEWHRDPASSGVGPGLGDV</sequence>
<keyword evidence="4" id="KW-1185">Reference proteome</keyword>
<dbReference type="RefSeq" id="XP_007867860.1">
    <property type="nucleotide sequence ID" value="XM_007869669.1"/>
</dbReference>
<dbReference type="EMBL" id="KB469305">
    <property type="protein sequence ID" value="EPQ53535.1"/>
    <property type="molecule type" value="Genomic_DNA"/>
</dbReference>
<organism evidence="3 4">
    <name type="scientific">Gloeophyllum trabeum (strain ATCC 11539 / FP-39264 / Madison 617)</name>
    <name type="common">Brown rot fungus</name>
    <dbReference type="NCBI Taxonomy" id="670483"/>
    <lineage>
        <taxon>Eukaryota</taxon>
        <taxon>Fungi</taxon>
        <taxon>Dikarya</taxon>
        <taxon>Basidiomycota</taxon>
        <taxon>Agaricomycotina</taxon>
        <taxon>Agaricomycetes</taxon>
        <taxon>Gloeophyllales</taxon>
        <taxon>Gloeophyllaceae</taxon>
        <taxon>Gloeophyllum</taxon>
    </lineage>
</organism>
<evidence type="ECO:0000256" key="1">
    <source>
        <dbReference type="SAM" id="Phobius"/>
    </source>
</evidence>
<dbReference type="Pfam" id="PF20151">
    <property type="entry name" value="DUF6533"/>
    <property type="match status" value="1"/>
</dbReference>
<feature type="transmembrane region" description="Helical" evidence="1">
    <location>
        <begin position="75"/>
        <end position="98"/>
    </location>
</feature>
<dbReference type="Proteomes" id="UP000030669">
    <property type="component" value="Unassembled WGS sequence"/>
</dbReference>
<gene>
    <name evidence="3" type="ORF">GLOTRDRAFT_94760</name>
</gene>
<keyword evidence="1" id="KW-1133">Transmembrane helix</keyword>
<dbReference type="OrthoDB" id="2686513at2759"/>
<dbReference type="KEGG" id="gtr:GLOTRDRAFT_94760"/>
<evidence type="ECO:0000313" key="4">
    <source>
        <dbReference type="Proteomes" id="UP000030669"/>
    </source>
</evidence>
<keyword evidence="1" id="KW-0472">Membrane</keyword>
<dbReference type="AlphaFoldDB" id="S7RH33"/>
<evidence type="ECO:0000313" key="3">
    <source>
        <dbReference type="EMBL" id="EPQ53535.1"/>
    </source>
</evidence>